<feature type="compositionally biased region" description="Basic and acidic residues" evidence="1">
    <location>
        <begin position="38"/>
        <end position="47"/>
    </location>
</feature>
<feature type="region of interest" description="Disordered" evidence="1">
    <location>
        <begin position="1"/>
        <end position="65"/>
    </location>
</feature>
<feature type="transmembrane region" description="Helical" evidence="2">
    <location>
        <begin position="227"/>
        <end position="247"/>
    </location>
</feature>
<organism evidence="3 4">
    <name type="scientific">Rhodocollybia butyracea</name>
    <dbReference type="NCBI Taxonomy" id="206335"/>
    <lineage>
        <taxon>Eukaryota</taxon>
        <taxon>Fungi</taxon>
        <taxon>Dikarya</taxon>
        <taxon>Basidiomycota</taxon>
        <taxon>Agaricomycotina</taxon>
        <taxon>Agaricomycetes</taxon>
        <taxon>Agaricomycetidae</taxon>
        <taxon>Agaricales</taxon>
        <taxon>Marasmiineae</taxon>
        <taxon>Omphalotaceae</taxon>
        <taxon>Rhodocollybia</taxon>
    </lineage>
</organism>
<feature type="compositionally biased region" description="Low complexity" evidence="1">
    <location>
        <begin position="7"/>
        <end position="17"/>
    </location>
</feature>
<keyword evidence="2" id="KW-0472">Membrane</keyword>
<proteinExistence type="predicted"/>
<evidence type="ECO:0000256" key="2">
    <source>
        <dbReference type="SAM" id="Phobius"/>
    </source>
</evidence>
<feature type="transmembrane region" description="Helical" evidence="2">
    <location>
        <begin position="420"/>
        <end position="443"/>
    </location>
</feature>
<feature type="transmembrane region" description="Helical" evidence="2">
    <location>
        <begin position="303"/>
        <end position="324"/>
    </location>
</feature>
<evidence type="ECO:0000313" key="4">
    <source>
        <dbReference type="Proteomes" id="UP000772434"/>
    </source>
</evidence>
<comment type="caution">
    <text evidence="3">The sequence shown here is derived from an EMBL/GenBank/DDBJ whole genome shotgun (WGS) entry which is preliminary data.</text>
</comment>
<feature type="transmembrane region" description="Helical" evidence="2">
    <location>
        <begin position="345"/>
        <end position="370"/>
    </location>
</feature>
<sequence length="1227" mass="139709">MAHEQESSPLSFNSPSSGQGSFSPLPAPSPARFIRHPLHNDFSKSDPHSSSTLISSTSSSSTTKFTKFTNDRHDITTLDITDLNPSSSRKSSDALQLESLAKIYDEDDNSESQHLLLEKRVTSPKPDSLRSFAFKRSISSATLVNERIPHKPIPATQMFARNAATLYLPELDAYLASLPKPPFCNEKAYSKPRMFTPMDRLTQTKLSLEDLERNSEVALFWRNRKTLLGAAVNLVIGLTGSSVIATYYSLQGVINTVQLFALILSTIVPVTGGNLANEWRALFLGTIPNVLALNFASTLTQSLIFLVIFMLIASGLLYHFLSVAGRCDRYNRLEGLRQPTSGKRWGIVITTFLLTVIYLPMSIMAIHVLVWSDDLWIVENPYVNATSFPPVLPPLGPASEYRDPLDFCWTTTMKKDEINWAPVIIILSAIVVAILSITFPIVLRRVIQRSAPRVDRYTELGRRRTETDMDIEYHRVLTRDQNPFAFLYSGFRRNWGTYESTYLFAKLSTLLIVAVIDSDNCLFRSTSRIAVPIVRQVLLLVCTIGFFLSQCILTPFLDPINNASEWVSRINYVLTSLIALLVVLDVPGENILDTYVLYGVYVITYGLSFYFIIINQTPLRRLVKRLTRRIDFSIDVFSPRLDISFLSPHIKRRIWQESVTTLILTNSDCKIPSKQIMAFAQARDFEFPPYLLGFTGSPGERHVENLKILREVGSSEYRRATALITGPDFERYHRVETEIQKHFIGPDSFWKNPNDALVPGKSGFFGNAWFIPFPPTVVIRYDNGGLAVLRDLGDLEEYVVQNSSRRVQRKREIRMALRAMEGQTVRWPYNHVTPVGAQMFCCCFRQKYTANTAVHYDTCVLQIKRKGYLVWDKLQLGSGFQVQLAYGKKVVLDGDLIGLTEDFELTPQLAHFLTLNESLIFPRLEKIESSISTYRNHHRKECHHKAQVMSYRFLSHVYNQPRPPTGLAQSSFEFEHDLRIRQLMAGSEIVFEVAYARLSAVSTTETATWWYIFWDDLWRRNYDTISSLKLHETDFNPYYPSSIAYTPLPRPVLESFLIQRGLLSVPTKRGNFFHNGFLNKLYLRLNETAFHGSSKASPFTTICISLLNDVRQVIHFHLGDRKSKLDMDGVDLEIQLDGPPSMMGTGGGTDHDNSFIIVRPEYRWEGVLTDNIQHHHWRKKKFLTKLGAWFGITPLWRAGTVSPGLSIDARMENGRYVLLNDVHLRAK</sequence>
<dbReference type="OrthoDB" id="10261361at2759"/>
<evidence type="ECO:0000313" key="3">
    <source>
        <dbReference type="EMBL" id="KAF9076244.1"/>
    </source>
</evidence>
<feature type="transmembrane region" description="Helical" evidence="2">
    <location>
        <begin position="253"/>
        <end position="272"/>
    </location>
</feature>
<gene>
    <name evidence="3" type="ORF">BDP27DRAFT_1414773</name>
</gene>
<dbReference type="Proteomes" id="UP000772434">
    <property type="component" value="Unassembled WGS sequence"/>
</dbReference>
<keyword evidence="4" id="KW-1185">Reference proteome</keyword>
<keyword evidence="2" id="KW-1133">Transmembrane helix</keyword>
<feature type="transmembrane region" description="Helical" evidence="2">
    <location>
        <begin position="537"/>
        <end position="557"/>
    </location>
</feature>
<dbReference type="AlphaFoldDB" id="A0A9P5Q0V1"/>
<name>A0A9P5Q0V1_9AGAR</name>
<dbReference type="EMBL" id="JADNRY010000007">
    <property type="protein sequence ID" value="KAF9076244.1"/>
    <property type="molecule type" value="Genomic_DNA"/>
</dbReference>
<keyword evidence="2" id="KW-0812">Transmembrane</keyword>
<reference evidence="3" key="1">
    <citation type="submission" date="2020-11" db="EMBL/GenBank/DDBJ databases">
        <authorList>
            <consortium name="DOE Joint Genome Institute"/>
            <person name="Ahrendt S."/>
            <person name="Riley R."/>
            <person name="Andreopoulos W."/>
            <person name="Labutti K."/>
            <person name="Pangilinan J."/>
            <person name="Ruiz-Duenas F.J."/>
            <person name="Barrasa J.M."/>
            <person name="Sanchez-Garcia M."/>
            <person name="Camarero S."/>
            <person name="Miyauchi S."/>
            <person name="Serrano A."/>
            <person name="Linde D."/>
            <person name="Babiker R."/>
            <person name="Drula E."/>
            <person name="Ayuso-Fernandez I."/>
            <person name="Pacheco R."/>
            <person name="Padilla G."/>
            <person name="Ferreira P."/>
            <person name="Barriuso J."/>
            <person name="Kellner H."/>
            <person name="Castanera R."/>
            <person name="Alfaro M."/>
            <person name="Ramirez L."/>
            <person name="Pisabarro A.G."/>
            <person name="Kuo A."/>
            <person name="Tritt A."/>
            <person name="Lipzen A."/>
            <person name="He G."/>
            <person name="Yan M."/>
            <person name="Ng V."/>
            <person name="Cullen D."/>
            <person name="Martin F."/>
            <person name="Rosso M.-N."/>
            <person name="Henrissat B."/>
            <person name="Hibbett D."/>
            <person name="Martinez A.T."/>
            <person name="Grigoriev I.V."/>
        </authorList>
    </citation>
    <scope>NUCLEOTIDE SEQUENCE</scope>
    <source>
        <strain evidence="3">AH 40177</strain>
    </source>
</reference>
<feature type="compositionally biased region" description="Low complexity" evidence="1">
    <location>
        <begin position="49"/>
        <end position="65"/>
    </location>
</feature>
<evidence type="ECO:0000256" key="1">
    <source>
        <dbReference type="SAM" id="MobiDB-lite"/>
    </source>
</evidence>
<feature type="transmembrane region" description="Helical" evidence="2">
    <location>
        <begin position="569"/>
        <end position="588"/>
    </location>
</feature>
<feature type="transmembrane region" description="Helical" evidence="2">
    <location>
        <begin position="595"/>
        <end position="614"/>
    </location>
</feature>
<protein>
    <submittedName>
        <fullName evidence="3">Uncharacterized protein</fullName>
    </submittedName>
</protein>
<accession>A0A9P5Q0V1</accession>